<sequence length="176" mass="20589">MDGDMISQVLKDKISSYYKDRVKFAQDYYRTHKINKWNVAFPYKLEFTNHKSYVGMCACPDRKIYLSEHHMRFMTWEGIADTINHELAHWVERRDIHGTCWKAAAVVMGADPTAKVEHKSMSRAWLIMLGDEVVGTCEKNLPDISQRYLPRRKKETLGKLRCVPNPDMIDNSKYGE</sequence>
<dbReference type="InterPro" id="IPR006640">
    <property type="entry name" value="SprT-like_domain"/>
</dbReference>
<evidence type="ECO:0000259" key="1">
    <source>
        <dbReference type="Pfam" id="PF10263"/>
    </source>
</evidence>
<evidence type="ECO:0000313" key="2">
    <source>
        <dbReference type="EMBL" id="APU01690.1"/>
    </source>
</evidence>
<accession>A0A219YCL2</accession>
<protein>
    <recommendedName>
        <fullName evidence="1">SprT-like domain-containing protein</fullName>
    </recommendedName>
</protein>
<dbReference type="Proteomes" id="UP000225215">
    <property type="component" value="Segment"/>
</dbReference>
<feature type="domain" description="SprT-like" evidence="1">
    <location>
        <begin position="43"/>
        <end position="108"/>
    </location>
</feature>
<organism evidence="2 3">
    <name type="scientific">Aeromonas phage 65.2</name>
    <dbReference type="NCBI Taxonomy" id="1932896"/>
    <lineage>
        <taxon>Viruses</taxon>
        <taxon>Duplodnaviria</taxon>
        <taxon>Heunggongvirae</taxon>
        <taxon>Uroviricota</taxon>
        <taxon>Caudoviricetes</taxon>
        <taxon>Pantevenvirales</taxon>
        <taxon>Straboviridae</taxon>
        <taxon>Emmerichvirinae</taxon>
        <taxon>Ishigurovirus</taxon>
        <taxon>Ishigurovirus osborne</taxon>
    </lineage>
</organism>
<dbReference type="EMBL" id="KY290955">
    <property type="protein sequence ID" value="APU01690.1"/>
    <property type="molecule type" value="Genomic_DNA"/>
</dbReference>
<name>A0A219YCL2_9CAUD</name>
<proteinExistence type="predicted"/>
<evidence type="ECO:0000313" key="3">
    <source>
        <dbReference type="Proteomes" id="UP000225215"/>
    </source>
</evidence>
<dbReference type="Pfam" id="PF10263">
    <property type="entry name" value="SprT-like"/>
    <property type="match status" value="1"/>
</dbReference>
<reference evidence="2 3" key="1">
    <citation type="journal article" date="2017" name="Sci. Rep.">
        <title>Characterization and diversity of phages infecting Aeromonas salmonicida subsp. salmonicida.</title>
        <authorList>
            <person name="Vincent A.T."/>
            <person name="Paquet V.E."/>
            <person name="Bernatchez A."/>
            <person name="Tremblay D.M."/>
            <person name="Moineau S."/>
            <person name="Charette S.J."/>
        </authorList>
    </citation>
    <scope>NUCLEOTIDE SEQUENCE [LARGE SCALE GENOMIC DNA]</scope>
</reference>